<dbReference type="GO" id="GO:0043023">
    <property type="term" value="F:ribosomal large subunit binding"/>
    <property type="evidence" value="ECO:0007669"/>
    <property type="project" value="TreeGrafter"/>
</dbReference>
<dbReference type="AlphaFoldDB" id="A0AAW1RG28"/>
<dbReference type="GO" id="GO:0072344">
    <property type="term" value="P:rescue of stalled ribosome"/>
    <property type="evidence" value="ECO:0007669"/>
    <property type="project" value="TreeGrafter"/>
</dbReference>
<dbReference type="GO" id="GO:0000049">
    <property type="term" value="F:tRNA binding"/>
    <property type="evidence" value="ECO:0007669"/>
    <property type="project" value="TreeGrafter"/>
</dbReference>
<evidence type="ECO:0000256" key="1">
    <source>
        <dbReference type="SAM" id="MobiDB-lite"/>
    </source>
</evidence>
<dbReference type="GO" id="GO:1990112">
    <property type="term" value="C:RQC complex"/>
    <property type="evidence" value="ECO:0007669"/>
    <property type="project" value="TreeGrafter"/>
</dbReference>
<sequence length="341" mass="35995">MLSIRCLCSRLTATASSRPCLTAANEASVFKSSSCSAAPTVCLQALARPHAGPGRSSRQVRAAAAAEAVEAAVPKALAVDFTVLAACAQELQAGWVPAKVEQILQTDEQTICMRLRTVSASGWLHISWHPTSFHLCMGPPPVRGAASEAFSFGEQLGGSLRGLVLLQAGLPQPWERVVALGLSSRPSDPISHTLYFEAMGRYSNVLLVDQDSGKIKAAGRQIGGSQSRLRQLQVGGSYHLPPPAPGLDPGQPRSEADWVDIVTKTTEQLGDQKGRAASWQQGLVRAFQGVSPGLVKDLAARAGVDAAAPPAQLDQAAWQELHSAWSAWLSAILTGTSPIWT</sequence>
<dbReference type="EMBL" id="JALJOS010000011">
    <property type="protein sequence ID" value="KAK9833040.1"/>
    <property type="molecule type" value="Genomic_DNA"/>
</dbReference>
<accession>A0AAW1RG28</accession>
<protein>
    <submittedName>
        <fullName evidence="2">Uncharacterized protein</fullName>
    </submittedName>
</protein>
<gene>
    <name evidence="2" type="ORF">WJX74_005117</name>
</gene>
<evidence type="ECO:0000313" key="3">
    <source>
        <dbReference type="Proteomes" id="UP001438707"/>
    </source>
</evidence>
<dbReference type="Gene3D" id="2.30.310.10">
    <property type="entry name" value="ibrinogen binding protein from staphylococcus aureus domain"/>
    <property type="match status" value="1"/>
</dbReference>
<proteinExistence type="predicted"/>
<dbReference type="Pfam" id="PF05833">
    <property type="entry name" value="NFACT_N"/>
    <property type="match status" value="1"/>
</dbReference>
<dbReference type="PANTHER" id="PTHR15239">
    <property type="entry name" value="NUCLEAR EXPORT MEDIATOR FACTOR NEMF"/>
    <property type="match status" value="1"/>
</dbReference>
<organism evidence="2 3">
    <name type="scientific">Apatococcus lobatus</name>
    <dbReference type="NCBI Taxonomy" id="904363"/>
    <lineage>
        <taxon>Eukaryota</taxon>
        <taxon>Viridiplantae</taxon>
        <taxon>Chlorophyta</taxon>
        <taxon>core chlorophytes</taxon>
        <taxon>Trebouxiophyceae</taxon>
        <taxon>Chlorellales</taxon>
        <taxon>Chlorellaceae</taxon>
        <taxon>Apatococcus</taxon>
    </lineage>
</organism>
<feature type="region of interest" description="Disordered" evidence="1">
    <location>
        <begin position="235"/>
        <end position="254"/>
    </location>
</feature>
<dbReference type="PANTHER" id="PTHR15239:SF6">
    <property type="entry name" value="RIBOSOME QUALITY CONTROL COMPLEX SUBUNIT NEMF"/>
    <property type="match status" value="1"/>
</dbReference>
<evidence type="ECO:0000313" key="2">
    <source>
        <dbReference type="EMBL" id="KAK9833040.1"/>
    </source>
</evidence>
<comment type="caution">
    <text evidence="2">The sequence shown here is derived from an EMBL/GenBank/DDBJ whole genome shotgun (WGS) entry which is preliminary data.</text>
</comment>
<reference evidence="2 3" key="1">
    <citation type="journal article" date="2024" name="Nat. Commun.">
        <title>Phylogenomics reveals the evolutionary origins of lichenization in chlorophyte algae.</title>
        <authorList>
            <person name="Puginier C."/>
            <person name="Libourel C."/>
            <person name="Otte J."/>
            <person name="Skaloud P."/>
            <person name="Haon M."/>
            <person name="Grisel S."/>
            <person name="Petersen M."/>
            <person name="Berrin J.G."/>
            <person name="Delaux P.M."/>
            <person name="Dal Grande F."/>
            <person name="Keller J."/>
        </authorList>
    </citation>
    <scope>NUCLEOTIDE SEQUENCE [LARGE SCALE GENOMIC DNA]</scope>
    <source>
        <strain evidence="2 3">SAG 2145</strain>
    </source>
</reference>
<name>A0AAW1RG28_9CHLO</name>
<dbReference type="InterPro" id="IPR051608">
    <property type="entry name" value="RQC_Subunit_NEMF"/>
</dbReference>
<keyword evidence="3" id="KW-1185">Reference proteome</keyword>
<dbReference type="Proteomes" id="UP001438707">
    <property type="component" value="Unassembled WGS sequence"/>
</dbReference>